<evidence type="ECO:0000313" key="1">
    <source>
        <dbReference type="EMBL" id="KIO16442.1"/>
    </source>
</evidence>
<proteinExistence type="predicted"/>
<dbReference type="HOGENOM" id="CLU_2544291_0_0_1"/>
<sequence>MAHSRVRLSRCGSLHSSLLARGRPSHCLLRQSSTTTPAHLPPSPRRGLCAHQEYAEIPLHVPRSRGGSPQRQILRFCAIVGND</sequence>
<dbReference type="AlphaFoldDB" id="A0A0C3L4A1"/>
<organism evidence="1 2">
    <name type="scientific">Tulasnella calospora MUT 4182</name>
    <dbReference type="NCBI Taxonomy" id="1051891"/>
    <lineage>
        <taxon>Eukaryota</taxon>
        <taxon>Fungi</taxon>
        <taxon>Dikarya</taxon>
        <taxon>Basidiomycota</taxon>
        <taxon>Agaricomycotina</taxon>
        <taxon>Agaricomycetes</taxon>
        <taxon>Cantharellales</taxon>
        <taxon>Tulasnellaceae</taxon>
        <taxon>Tulasnella</taxon>
    </lineage>
</organism>
<keyword evidence="2" id="KW-1185">Reference proteome</keyword>
<reference evidence="1 2" key="1">
    <citation type="submission" date="2014-04" db="EMBL/GenBank/DDBJ databases">
        <authorList>
            <consortium name="DOE Joint Genome Institute"/>
            <person name="Kuo A."/>
            <person name="Girlanda M."/>
            <person name="Perotto S."/>
            <person name="Kohler A."/>
            <person name="Nagy L.G."/>
            <person name="Floudas D."/>
            <person name="Copeland A."/>
            <person name="Barry K.W."/>
            <person name="Cichocki N."/>
            <person name="Veneault-Fourrey C."/>
            <person name="LaButti K."/>
            <person name="Lindquist E.A."/>
            <person name="Lipzen A."/>
            <person name="Lundell T."/>
            <person name="Morin E."/>
            <person name="Murat C."/>
            <person name="Sun H."/>
            <person name="Tunlid A."/>
            <person name="Henrissat B."/>
            <person name="Grigoriev I.V."/>
            <person name="Hibbett D.S."/>
            <person name="Martin F."/>
            <person name="Nordberg H.P."/>
            <person name="Cantor M.N."/>
            <person name="Hua S.X."/>
        </authorList>
    </citation>
    <scope>NUCLEOTIDE SEQUENCE [LARGE SCALE GENOMIC DNA]</scope>
    <source>
        <strain evidence="1 2">MUT 4182</strain>
    </source>
</reference>
<evidence type="ECO:0000313" key="2">
    <source>
        <dbReference type="Proteomes" id="UP000054248"/>
    </source>
</evidence>
<gene>
    <name evidence="1" type="ORF">M407DRAFT_246980</name>
</gene>
<dbReference type="EMBL" id="KN823565">
    <property type="protein sequence ID" value="KIO16442.1"/>
    <property type="molecule type" value="Genomic_DNA"/>
</dbReference>
<reference evidence="2" key="2">
    <citation type="submission" date="2015-01" db="EMBL/GenBank/DDBJ databases">
        <title>Evolutionary Origins and Diversification of the Mycorrhizal Mutualists.</title>
        <authorList>
            <consortium name="DOE Joint Genome Institute"/>
            <consortium name="Mycorrhizal Genomics Consortium"/>
            <person name="Kohler A."/>
            <person name="Kuo A."/>
            <person name="Nagy L.G."/>
            <person name="Floudas D."/>
            <person name="Copeland A."/>
            <person name="Barry K.W."/>
            <person name="Cichocki N."/>
            <person name="Veneault-Fourrey C."/>
            <person name="LaButti K."/>
            <person name="Lindquist E.A."/>
            <person name="Lipzen A."/>
            <person name="Lundell T."/>
            <person name="Morin E."/>
            <person name="Murat C."/>
            <person name="Riley R."/>
            <person name="Ohm R."/>
            <person name="Sun H."/>
            <person name="Tunlid A."/>
            <person name="Henrissat B."/>
            <person name="Grigoriev I.V."/>
            <person name="Hibbett D.S."/>
            <person name="Martin F."/>
        </authorList>
    </citation>
    <scope>NUCLEOTIDE SEQUENCE [LARGE SCALE GENOMIC DNA]</scope>
    <source>
        <strain evidence="2">MUT 4182</strain>
    </source>
</reference>
<protein>
    <submittedName>
        <fullName evidence="1">Uncharacterized protein</fullName>
    </submittedName>
</protein>
<name>A0A0C3L4A1_9AGAM</name>
<accession>A0A0C3L4A1</accession>
<dbReference type="Proteomes" id="UP000054248">
    <property type="component" value="Unassembled WGS sequence"/>
</dbReference>